<evidence type="ECO:0000313" key="1">
    <source>
        <dbReference type="EMBL" id="KAG0588258.1"/>
    </source>
</evidence>
<comment type="caution">
    <text evidence="1">The sequence shown here is derived from an EMBL/GenBank/DDBJ whole genome shotgun (WGS) entry which is preliminary data.</text>
</comment>
<dbReference type="AlphaFoldDB" id="A0A8T0IZU9"/>
<gene>
    <name evidence="1" type="ORF">KC19_2G229500</name>
</gene>
<keyword evidence="2" id="KW-1185">Reference proteome</keyword>
<name>A0A8T0IZU9_CERPU</name>
<sequence>MRDATGGSERQPACGGVSAARGRAVFCFPTRPPPVFFTVVERICRGRL</sequence>
<organism evidence="1 2">
    <name type="scientific">Ceratodon purpureus</name>
    <name type="common">Fire moss</name>
    <name type="synonym">Dicranum purpureum</name>
    <dbReference type="NCBI Taxonomy" id="3225"/>
    <lineage>
        <taxon>Eukaryota</taxon>
        <taxon>Viridiplantae</taxon>
        <taxon>Streptophyta</taxon>
        <taxon>Embryophyta</taxon>
        <taxon>Bryophyta</taxon>
        <taxon>Bryophytina</taxon>
        <taxon>Bryopsida</taxon>
        <taxon>Dicranidae</taxon>
        <taxon>Pseudoditrichales</taxon>
        <taxon>Ditrichaceae</taxon>
        <taxon>Ceratodon</taxon>
    </lineage>
</organism>
<evidence type="ECO:0000313" key="2">
    <source>
        <dbReference type="Proteomes" id="UP000822688"/>
    </source>
</evidence>
<dbReference type="EMBL" id="CM026422">
    <property type="protein sequence ID" value="KAG0588258.1"/>
    <property type="molecule type" value="Genomic_DNA"/>
</dbReference>
<accession>A0A8T0IZU9</accession>
<proteinExistence type="predicted"/>
<protein>
    <submittedName>
        <fullName evidence="1">Uncharacterized protein</fullName>
    </submittedName>
</protein>
<dbReference type="Proteomes" id="UP000822688">
    <property type="component" value="Chromosome 2"/>
</dbReference>
<reference evidence="1" key="1">
    <citation type="submission" date="2020-06" db="EMBL/GenBank/DDBJ databases">
        <title>WGS assembly of Ceratodon purpureus strain R40.</title>
        <authorList>
            <person name="Carey S.B."/>
            <person name="Jenkins J."/>
            <person name="Shu S."/>
            <person name="Lovell J.T."/>
            <person name="Sreedasyam A."/>
            <person name="Maumus F."/>
            <person name="Tiley G.P."/>
            <person name="Fernandez-Pozo N."/>
            <person name="Barry K."/>
            <person name="Chen C."/>
            <person name="Wang M."/>
            <person name="Lipzen A."/>
            <person name="Daum C."/>
            <person name="Saski C.A."/>
            <person name="Payton A.C."/>
            <person name="Mcbreen J.C."/>
            <person name="Conrad R.E."/>
            <person name="Kollar L.M."/>
            <person name="Olsson S."/>
            <person name="Huttunen S."/>
            <person name="Landis J.B."/>
            <person name="Wickett N.J."/>
            <person name="Johnson M.G."/>
            <person name="Rensing S.A."/>
            <person name="Grimwood J."/>
            <person name="Schmutz J."/>
            <person name="Mcdaniel S.F."/>
        </authorList>
    </citation>
    <scope>NUCLEOTIDE SEQUENCE</scope>
    <source>
        <strain evidence="1">R40</strain>
    </source>
</reference>